<dbReference type="Gene3D" id="1.10.443.10">
    <property type="entry name" value="Intergrase catalytic core"/>
    <property type="match status" value="1"/>
</dbReference>
<evidence type="ECO:0000313" key="5">
    <source>
        <dbReference type="EMBL" id="SBV93175.1"/>
    </source>
</evidence>
<dbReference type="InterPro" id="IPR002104">
    <property type="entry name" value="Integrase_catalytic"/>
</dbReference>
<dbReference type="InterPro" id="IPR013762">
    <property type="entry name" value="Integrase-like_cat_sf"/>
</dbReference>
<dbReference type="PANTHER" id="PTHR30349">
    <property type="entry name" value="PHAGE INTEGRASE-RELATED"/>
    <property type="match status" value="1"/>
</dbReference>
<dbReference type="EMBL" id="FLUL01000001">
    <property type="protein sequence ID" value="SBV93175.1"/>
    <property type="molecule type" value="Genomic_DNA"/>
</dbReference>
<name>A0A212J1V1_9BACT</name>
<reference evidence="5" key="1">
    <citation type="submission" date="2016-04" db="EMBL/GenBank/DDBJ databases">
        <authorList>
            <person name="Evans L.H."/>
            <person name="Alamgir A."/>
            <person name="Owens N."/>
            <person name="Weber N.D."/>
            <person name="Virtaneva K."/>
            <person name="Barbian K."/>
            <person name="Babar A."/>
            <person name="Rosenke K."/>
        </authorList>
    </citation>
    <scope>NUCLEOTIDE SEQUENCE</scope>
    <source>
        <strain evidence="5">86-2</strain>
    </source>
</reference>
<dbReference type="RefSeq" id="WP_296946809.1">
    <property type="nucleotide sequence ID" value="NZ_LT599021.1"/>
</dbReference>
<dbReference type="InterPro" id="IPR025269">
    <property type="entry name" value="SAM-like_dom"/>
</dbReference>
<gene>
    <name evidence="5" type="ORF">KL86DYS2_10494</name>
</gene>
<dbReference type="GO" id="GO:0015074">
    <property type="term" value="P:DNA integration"/>
    <property type="evidence" value="ECO:0007669"/>
    <property type="project" value="InterPro"/>
</dbReference>
<dbReference type="PROSITE" id="PS51898">
    <property type="entry name" value="TYR_RECOMBINASE"/>
    <property type="match status" value="1"/>
</dbReference>
<dbReference type="Pfam" id="PF13102">
    <property type="entry name" value="Phage_int_SAM_5"/>
    <property type="match status" value="1"/>
</dbReference>
<dbReference type="GO" id="GO:0003677">
    <property type="term" value="F:DNA binding"/>
    <property type="evidence" value="ECO:0007669"/>
    <property type="project" value="UniProtKB-KW"/>
</dbReference>
<dbReference type="Pfam" id="PF00589">
    <property type="entry name" value="Phage_integrase"/>
    <property type="match status" value="1"/>
</dbReference>
<organism evidence="5">
    <name type="scientific">uncultured Dysgonomonas sp</name>
    <dbReference type="NCBI Taxonomy" id="206096"/>
    <lineage>
        <taxon>Bacteria</taxon>
        <taxon>Pseudomonadati</taxon>
        <taxon>Bacteroidota</taxon>
        <taxon>Bacteroidia</taxon>
        <taxon>Bacteroidales</taxon>
        <taxon>Dysgonomonadaceae</taxon>
        <taxon>Dysgonomonas</taxon>
        <taxon>environmental samples</taxon>
    </lineage>
</organism>
<protein>
    <recommendedName>
        <fullName evidence="4">Tyr recombinase domain-containing protein</fullName>
    </recommendedName>
</protein>
<dbReference type="InterPro" id="IPR011010">
    <property type="entry name" value="DNA_brk_join_enz"/>
</dbReference>
<comment type="similarity">
    <text evidence="1">Belongs to the 'phage' integrase family.</text>
</comment>
<proteinExistence type="inferred from homology"/>
<feature type="domain" description="Tyr recombinase" evidence="4">
    <location>
        <begin position="212"/>
        <end position="391"/>
    </location>
</feature>
<dbReference type="CDD" id="cd01185">
    <property type="entry name" value="INTN1_C_like"/>
    <property type="match status" value="1"/>
</dbReference>
<evidence type="ECO:0000256" key="2">
    <source>
        <dbReference type="ARBA" id="ARBA00023125"/>
    </source>
</evidence>
<dbReference type="PANTHER" id="PTHR30349:SF64">
    <property type="entry name" value="PROPHAGE INTEGRASE INTD-RELATED"/>
    <property type="match status" value="1"/>
</dbReference>
<evidence type="ECO:0000256" key="3">
    <source>
        <dbReference type="ARBA" id="ARBA00023172"/>
    </source>
</evidence>
<dbReference type="SUPFAM" id="SSF56349">
    <property type="entry name" value="DNA breaking-rejoining enzymes"/>
    <property type="match status" value="1"/>
</dbReference>
<dbReference type="InterPro" id="IPR010998">
    <property type="entry name" value="Integrase_recombinase_N"/>
</dbReference>
<keyword evidence="3" id="KW-0233">DNA recombination</keyword>
<keyword evidence="2" id="KW-0238">DNA-binding</keyword>
<dbReference type="InterPro" id="IPR050090">
    <property type="entry name" value="Tyrosine_recombinase_XerCD"/>
</dbReference>
<accession>A0A212J1V1</accession>
<sequence>MDSLKFKVVFDRRKSIQTPKDKGDIEIYVYDSVCRKTRYINTGISVSKNQLEKPLNQEVRIVKHPNANVLNGLLSRIYREVEAYGISDQCKKIEDIINWNIKPENTVSVVSFMKAELIRKNLSIRVAAHHQTLIKRIEQFNKIKVFSDFTYDNIVDFDSFLKTTGSDRESLSDVTAYKRHSMLNSYIKEAINRGLCKYNPYGSFKPKKGKSKDPVYLTEFELEAIMKCKIENVAEGGRLAKVKDVFVFQCLTGMAYIDLVSFTRADIFELDNFKVIRSHRQKTDEGFIIVLTPDALEILEKYDYKLPTLSNQKYNDYLKILSLYVVDENTKKPLIKKKLTSHVARHTCGTYLLNKGVPIETVARTLGHSDTKMTRHYAKLLGHQVVHDIASYVINK</sequence>
<evidence type="ECO:0000256" key="1">
    <source>
        <dbReference type="ARBA" id="ARBA00008857"/>
    </source>
</evidence>
<dbReference type="GO" id="GO:0006310">
    <property type="term" value="P:DNA recombination"/>
    <property type="evidence" value="ECO:0007669"/>
    <property type="project" value="UniProtKB-KW"/>
</dbReference>
<evidence type="ECO:0000259" key="4">
    <source>
        <dbReference type="PROSITE" id="PS51898"/>
    </source>
</evidence>
<dbReference type="Gene3D" id="1.10.150.130">
    <property type="match status" value="1"/>
</dbReference>
<dbReference type="AlphaFoldDB" id="A0A212J1V1"/>